<dbReference type="CDD" id="cd19411">
    <property type="entry name" value="MCP2201-like_sensor"/>
    <property type="match status" value="1"/>
</dbReference>
<comment type="similarity">
    <text evidence="3">Belongs to the methyl-accepting chemotaxis (MCP) protein family.</text>
</comment>
<comment type="subcellular location">
    <subcellularLocation>
        <location evidence="1">Membrane</location>
    </subcellularLocation>
</comment>
<evidence type="ECO:0000259" key="8">
    <source>
        <dbReference type="PROSITE" id="PS50885"/>
    </source>
</evidence>
<dbReference type="PANTHER" id="PTHR43531">
    <property type="entry name" value="PROTEIN ICFG"/>
    <property type="match status" value="1"/>
</dbReference>
<keyword evidence="6" id="KW-0472">Membrane</keyword>
<dbReference type="GO" id="GO:0007165">
    <property type="term" value="P:signal transduction"/>
    <property type="evidence" value="ECO:0007669"/>
    <property type="project" value="UniProtKB-KW"/>
</dbReference>
<evidence type="ECO:0000256" key="6">
    <source>
        <dbReference type="SAM" id="Phobius"/>
    </source>
</evidence>
<dbReference type="InterPro" id="IPR051310">
    <property type="entry name" value="MCP_chemotaxis"/>
</dbReference>
<evidence type="ECO:0000256" key="5">
    <source>
        <dbReference type="SAM" id="MobiDB-lite"/>
    </source>
</evidence>
<keyword evidence="2" id="KW-0488">Methylation</keyword>
<dbReference type="InterPro" id="IPR024478">
    <property type="entry name" value="HlyB_4HB_MCP"/>
</dbReference>
<dbReference type="Pfam" id="PF12729">
    <property type="entry name" value="4HB_MCP_1"/>
    <property type="match status" value="1"/>
</dbReference>
<accession>A0A4R5LEP7</accession>
<evidence type="ECO:0000256" key="3">
    <source>
        <dbReference type="ARBA" id="ARBA00029447"/>
    </source>
</evidence>
<dbReference type="InterPro" id="IPR004089">
    <property type="entry name" value="MCPsignal_dom"/>
</dbReference>
<dbReference type="OrthoDB" id="5441488at2"/>
<evidence type="ECO:0000259" key="7">
    <source>
        <dbReference type="PROSITE" id="PS50111"/>
    </source>
</evidence>
<evidence type="ECO:0000256" key="1">
    <source>
        <dbReference type="ARBA" id="ARBA00004370"/>
    </source>
</evidence>
<dbReference type="CDD" id="cd11386">
    <property type="entry name" value="MCP_signal"/>
    <property type="match status" value="1"/>
</dbReference>
<feature type="region of interest" description="Disordered" evidence="5">
    <location>
        <begin position="516"/>
        <end position="550"/>
    </location>
</feature>
<dbReference type="EMBL" id="SMOD01000008">
    <property type="protein sequence ID" value="TDG08118.1"/>
    <property type="molecule type" value="Genomic_DNA"/>
</dbReference>
<keyword evidence="6" id="KW-0812">Transmembrane</keyword>
<feature type="transmembrane region" description="Helical" evidence="6">
    <location>
        <begin position="12"/>
        <end position="29"/>
    </location>
</feature>
<evidence type="ECO:0000256" key="2">
    <source>
        <dbReference type="ARBA" id="ARBA00022481"/>
    </source>
</evidence>
<organism evidence="9 10">
    <name type="scientific">Paraburkholderia guartelaensis</name>
    <dbReference type="NCBI Taxonomy" id="2546446"/>
    <lineage>
        <taxon>Bacteria</taxon>
        <taxon>Pseudomonadati</taxon>
        <taxon>Pseudomonadota</taxon>
        <taxon>Betaproteobacteria</taxon>
        <taxon>Burkholderiales</taxon>
        <taxon>Burkholderiaceae</taxon>
        <taxon>Paraburkholderia</taxon>
    </lineage>
</organism>
<dbReference type="SMART" id="SM00304">
    <property type="entry name" value="HAMP"/>
    <property type="match status" value="1"/>
</dbReference>
<dbReference type="GO" id="GO:0006935">
    <property type="term" value="P:chemotaxis"/>
    <property type="evidence" value="ECO:0007669"/>
    <property type="project" value="TreeGrafter"/>
</dbReference>
<keyword evidence="6" id="KW-1133">Transmembrane helix</keyword>
<sequence>MRMTNVKIGTRLGLGFGLVLMLMVVLVVVSSSRIARVGNLNDQLVKSDWVKAQAANAIDGAMRSNARHALELIATNDQARREQIFGKIADDKESINRDIQTLDTLVSTSEGKAILNQFKQDRAQYVESFSRVGRLVRDGKEDGARQAVLTETLPRLNTALQEIGKLVDWQATRVSNIGSQTHDEITSTRDLMVGLGILEIVLGAGFGIWITRTITRPLNEAVKIAQSVSNGDLTSRIEVHSTDEVGQLLQALKTMNTSLAGMVSRIHAGAETISAASGQIAAGNTDLSSRTEEQAASLEETAASMEELTATVRQNKESAKQGNMLAAEASEIAARGGDAVGRVVDTMREISDSSAKVAEIISTIESIAFQTNILALNAAVEAARAGEQGRGFAVVAGEVRTLAQRAATAAKEIKDLITESGDRVKAGTEQVDEAGRTISEVVSAVRRVTDLMGEIAAASNEQHKGIEQVNSAVIQMDQVTQQNAALVEEASAAAQSMAEQARSLRNTVSEFKVPTAHAASAGAASGTTRTTRTPAMPAPKAPVRSAPRATLKSAVSTELVKLAEQSDESWGTF</sequence>
<keyword evidence="4" id="KW-0807">Transducer</keyword>
<evidence type="ECO:0000256" key="4">
    <source>
        <dbReference type="PROSITE-ProRule" id="PRU00284"/>
    </source>
</evidence>
<dbReference type="AlphaFoldDB" id="A0A4R5LEP7"/>
<dbReference type="PROSITE" id="PS50111">
    <property type="entry name" value="CHEMOTAXIS_TRANSDUC_2"/>
    <property type="match status" value="1"/>
</dbReference>
<dbReference type="GO" id="GO:0004888">
    <property type="term" value="F:transmembrane signaling receptor activity"/>
    <property type="evidence" value="ECO:0007669"/>
    <property type="project" value="TreeGrafter"/>
</dbReference>
<evidence type="ECO:0000313" key="10">
    <source>
        <dbReference type="Proteomes" id="UP000295606"/>
    </source>
</evidence>
<dbReference type="SUPFAM" id="SSF58104">
    <property type="entry name" value="Methyl-accepting chemotaxis protein (MCP) signaling domain"/>
    <property type="match status" value="1"/>
</dbReference>
<proteinExistence type="inferred from homology"/>
<evidence type="ECO:0000313" key="9">
    <source>
        <dbReference type="EMBL" id="TDG08118.1"/>
    </source>
</evidence>
<dbReference type="InterPro" id="IPR003660">
    <property type="entry name" value="HAMP_dom"/>
</dbReference>
<dbReference type="Proteomes" id="UP000295606">
    <property type="component" value="Unassembled WGS sequence"/>
</dbReference>
<dbReference type="CDD" id="cd06225">
    <property type="entry name" value="HAMP"/>
    <property type="match status" value="1"/>
</dbReference>
<dbReference type="PANTHER" id="PTHR43531:SF14">
    <property type="entry name" value="METHYL-ACCEPTING CHEMOTAXIS PROTEIN I-RELATED"/>
    <property type="match status" value="1"/>
</dbReference>
<dbReference type="SMART" id="SM00283">
    <property type="entry name" value="MA"/>
    <property type="match status" value="1"/>
</dbReference>
<feature type="domain" description="HAMP" evidence="8">
    <location>
        <begin position="212"/>
        <end position="264"/>
    </location>
</feature>
<dbReference type="GO" id="GO:0005886">
    <property type="term" value="C:plasma membrane"/>
    <property type="evidence" value="ECO:0007669"/>
    <property type="project" value="TreeGrafter"/>
</dbReference>
<dbReference type="InterPro" id="IPR047347">
    <property type="entry name" value="YvaQ-like_sensor"/>
</dbReference>
<comment type="caution">
    <text evidence="9">The sequence shown here is derived from an EMBL/GenBank/DDBJ whole genome shotgun (WGS) entry which is preliminary data.</text>
</comment>
<dbReference type="PROSITE" id="PS50885">
    <property type="entry name" value="HAMP"/>
    <property type="match status" value="1"/>
</dbReference>
<dbReference type="FunFam" id="1.10.287.950:FF:000001">
    <property type="entry name" value="Methyl-accepting chemotaxis sensory transducer"/>
    <property type="match status" value="1"/>
</dbReference>
<reference evidence="9 10" key="1">
    <citation type="submission" date="2019-03" db="EMBL/GenBank/DDBJ databases">
        <title>Paraburkholderia sp. isolated from native Mimosa gymnas in Guartela State Park, Brazil.</title>
        <authorList>
            <person name="Paulitsch F."/>
            <person name="Hungria M."/>
            <person name="Delamuta J.R.M."/>
            <person name="Ribeiro R.A."/>
            <person name="Dall'Agnol R."/>
            <person name="Silva J.S.B."/>
        </authorList>
    </citation>
    <scope>NUCLEOTIDE SEQUENCE [LARGE SCALE GENOMIC DNA]</scope>
    <source>
        <strain evidence="9 10">CNPSo 3008</strain>
    </source>
</reference>
<feature type="domain" description="Methyl-accepting transducer" evidence="7">
    <location>
        <begin position="269"/>
        <end position="498"/>
    </location>
</feature>
<name>A0A4R5LEP7_9BURK</name>
<dbReference type="Pfam" id="PF00672">
    <property type="entry name" value="HAMP"/>
    <property type="match status" value="1"/>
</dbReference>
<dbReference type="Gene3D" id="1.10.287.950">
    <property type="entry name" value="Methyl-accepting chemotaxis protein"/>
    <property type="match status" value="1"/>
</dbReference>
<feature type="compositionally biased region" description="Low complexity" evidence="5">
    <location>
        <begin position="516"/>
        <end position="535"/>
    </location>
</feature>
<gene>
    <name evidence="9" type="ORF">E1N52_12100</name>
</gene>
<dbReference type="Pfam" id="PF00015">
    <property type="entry name" value="MCPsignal"/>
    <property type="match status" value="1"/>
</dbReference>
<protein>
    <submittedName>
        <fullName evidence="9">HAMP domain-containing protein</fullName>
    </submittedName>
</protein>